<dbReference type="EMBL" id="MU007051">
    <property type="protein sequence ID" value="KAF2428971.1"/>
    <property type="molecule type" value="Genomic_DNA"/>
</dbReference>
<reference evidence="5" key="1">
    <citation type="journal article" date="2020" name="Stud. Mycol.">
        <title>101 Dothideomycetes genomes: a test case for predicting lifestyles and emergence of pathogens.</title>
        <authorList>
            <person name="Haridas S."/>
            <person name="Albert R."/>
            <person name="Binder M."/>
            <person name="Bloem J."/>
            <person name="Labutti K."/>
            <person name="Salamov A."/>
            <person name="Andreopoulos B."/>
            <person name="Baker S."/>
            <person name="Barry K."/>
            <person name="Bills G."/>
            <person name="Bluhm B."/>
            <person name="Cannon C."/>
            <person name="Castanera R."/>
            <person name="Culley D."/>
            <person name="Daum C."/>
            <person name="Ezra D."/>
            <person name="Gonzalez J."/>
            <person name="Henrissat B."/>
            <person name="Kuo A."/>
            <person name="Liang C."/>
            <person name="Lipzen A."/>
            <person name="Lutzoni F."/>
            <person name="Magnuson J."/>
            <person name="Mondo S."/>
            <person name="Nolan M."/>
            <person name="Ohm R."/>
            <person name="Pangilinan J."/>
            <person name="Park H.-J."/>
            <person name="Ramirez L."/>
            <person name="Alfaro M."/>
            <person name="Sun H."/>
            <person name="Tritt A."/>
            <person name="Yoshinaga Y."/>
            <person name="Zwiers L.-H."/>
            <person name="Turgeon B."/>
            <person name="Goodwin S."/>
            <person name="Spatafora J."/>
            <person name="Crous P."/>
            <person name="Grigoriev I."/>
        </authorList>
    </citation>
    <scope>NUCLEOTIDE SEQUENCE</scope>
    <source>
        <strain evidence="5">CBS 130266</strain>
    </source>
</reference>
<gene>
    <name evidence="5" type="ORF">EJ08DRAFT_308806</name>
</gene>
<dbReference type="Pfam" id="PF12612">
    <property type="entry name" value="TFCD_C"/>
    <property type="match status" value="1"/>
</dbReference>
<sequence>MASTEDDDVWLLRASADMVAGVNTLLKRLLWKRPSKDTEEVRVHRVVKERELDKLILLIEPFQEDPQLLDSQLNRIIPQLVTAYLESLKNHTATALKPGQATVRHAICRVLYTFCKVRGEKIIVGFLNNEPRYVEPLLAVFERGTKEIDEGAEEAGSHSISWEERFILLLWLSHLMLAPFHLSTISSFEPARSADQYDNLKLPTDLPGIPLRIIPICFRYLQAATKERTAAAQLLVRLCLRPDMRKIGLLDAVTEWALFYFQVTSDENDIHRSLGTLGVLSGILASGNQEEIGHFIAPIFRVSQQLMTDDKHAIVRSSAVARKLLVKMLRNIVVHCLKAPSDDIDTTEVLEEVIGQFLELLEDGDTPVRYAASKALSVLTLQLDHEMANEVIEAILGSLTEDVLWDGSSRNLAAVNSLRWHGLTLTLGHLLYRRAIPTQQLPEILNALLLALTFEQRSATGSSVGTNVRDAANFGIWSVSRRYTTKELLAVETSSIRAAHNSNHNLSIPQLLAIELIESACLDPAGNIRRGSSAALQELIGRHPDTIVEGISLVQIVDFHAVGLRQRGITEVSISAAQSGSIYWNALFQALLGWRGIAAVDASSRSAAATATGLLGSSQTHDQVLNVVEKIRECLQNLSQRQVEERHGLVMALANIIATVHSQSTSLSHEDIGSNVIIHRSIEDLQALARVWSVFDVEISLSEKDFTSNMLRPELTASSTLMLLRSFSTLTSTLQKHSSCNPSVQSFSRAAELLNLCLIRSDESVLEEIPSTVRAFGALANVRAQDLAELWLSAITPTSTLSNKRTAGRVLAVGAIYGLVRDDLGGHTPILDCLTARCTSSVDIEARVTAIRSLMLVLDVFTWSQAASIAPDALAKIASSAYTTMNDYTINERGDVGSLVRSEALNLVEKAWRSGLLLSPSSDIKNANPDHQITAVEGIQSSVLRLSLEKLDKVRLRAAQCWTLHDGKTVNSTITDVSSVDYFSSLLALLDMSILQGLKRELIEGYSSSAGRGSESVVQASRLALYNFVDGLENSPNGESYSLLQFGNTISDILKDNLSDDRVLLPLLEVIAYLLDVQLLQRLLATSFKWRNFLSLIQKSHFKSNNVQKLVVVMDVYRGLADVDVIRKEVLTKVVCMLLHPFPTVSYNSVLFRC</sequence>
<dbReference type="Gene3D" id="1.25.10.10">
    <property type="entry name" value="Leucine-rich Repeat Variant"/>
    <property type="match status" value="1"/>
</dbReference>
<feature type="domain" description="Tubulin-folding cofactor D C-terminal" evidence="3">
    <location>
        <begin position="941"/>
        <end position="1109"/>
    </location>
</feature>
<evidence type="ECO:0000256" key="1">
    <source>
        <dbReference type="ARBA" id="ARBA00023186"/>
    </source>
</evidence>
<proteinExistence type="predicted"/>
<dbReference type="InterPro" id="IPR033162">
    <property type="entry name" value="TBCD"/>
</dbReference>
<organism evidence="5 6">
    <name type="scientific">Tothia fuscella</name>
    <dbReference type="NCBI Taxonomy" id="1048955"/>
    <lineage>
        <taxon>Eukaryota</taxon>
        <taxon>Fungi</taxon>
        <taxon>Dikarya</taxon>
        <taxon>Ascomycota</taxon>
        <taxon>Pezizomycotina</taxon>
        <taxon>Dothideomycetes</taxon>
        <taxon>Pleosporomycetidae</taxon>
        <taxon>Venturiales</taxon>
        <taxon>Cylindrosympodiaceae</taxon>
        <taxon>Tothia</taxon>
    </lineage>
</organism>
<dbReference type="GO" id="GO:0007021">
    <property type="term" value="P:tubulin complex assembly"/>
    <property type="evidence" value="ECO:0007669"/>
    <property type="project" value="InterPro"/>
</dbReference>
<evidence type="ECO:0000259" key="3">
    <source>
        <dbReference type="Pfam" id="PF12612"/>
    </source>
</evidence>
<comment type="caution">
    <text evidence="5">The sequence shown here is derived from an EMBL/GenBank/DDBJ whole genome shotgun (WGS) entry which is preliminary data.</text>
</comment>
<keyword evidence="6" id="KW-1185">Reference proteome</keyword>
<dbReference type="PROSITE" id="PS50077">
    <property type="entry name" value="HEAT_REPEAT"/>
    <property type="match status" value="1"/>
</dbReference>
<dbReference type="AlphaFoldDB" id="A0A9P4NNW1"/>
<dbReference type="GO" id="GO:0000226">
    <property type="term" value="P:microtubule cytoskeleton organization"/>
    <property type="evidence" value="ECO:0007669"/>
    <property type="project" value="TreeGrafter"/>
</dbReference>
<dbReference type="Pfam" id="PF23579">
    <property type="entry name" value="ARM_TBCD"/>
    <property type="match status" value="1"/>
</dbReference>
<name>A0A9P4NNW1_9PEZI</name>
<dbReference type="InterPro" id="IPR022577">
    <property type="entry name" value="TBCD_C"/>
</dbReference>
<dbReference type="InterPro" id="IPR011989">
    <property type="entry name" value="ARM-like"/>
</dbReference>
<evidence type="ECO:0000259" key="4">
    <source>
        <dbReference type="Pfam" id="PF25767"/>
    </source>
</evidence>
<protein>
    <recommendedName>
        <fullName evidence="7">Tubulin-specific chaperone D C-terminal domain-containing protein</fullName>
    </recommendedName>
</protein>
<evidence type="ECO:0000313" key="6">
    <source>
        <dbReference type="Proteomes" id="UP000800235"/>
    </source>
</evidence>
<dbReference type="Pfam" id="PF25767">
    <property type="entry name" value="ARM_TBCD_2nd"/>
    <property type="match status" value="1"/>
</dbReference>
<dbReference type="GO" id="GO:0005096">
    <property type="term" value="F:GTPase activator activity"/>
    <property type="evidence" value="ECO:0007669"/>
    <property type="project" value="InterPro"/>
</dbReference>
<dbReference type="OrthoDB" id="10253476at2759"/>
<evidence type="ECO:0000313" key="5">
    <source>
        <dbReference type="EMBL" id="KAF2428971.1"/>
    </source>
</evidence>
<accession>A0A9P4NNW1</accession>
<evidence type="ECO:0008006" key="7">
    <source>
        <dbReference type="Google" id="ProtNLM"/>
    </source>
</evidence>
<keyword evidence="1" id="KW-0143">Chaperone</keyword>
<dbReference type="SUPFAM" id="SSF48371">
    <property type="entry name" value="ARM repeat"/>
    <property type="match status" value="1"/>
</dbReference>
<dbReference type="PANTHER" id="PTHR12658">
    <property type="entry name" value="BETA-TUBULIN COFACTOR D"/>
    <property type="match status" value="1"/>
</dbReference>
<dbReference type="Proteomes" id="UP000800235">
    <property type="component" value="Unassembled WGS sequence"/>
</dbReference>
<dbReference type="PANTHER" id="PTHR12658:SF0">
    <property type="entry name" value="TUBULIN-SPECIFIC CHAPERONE D"/>
    <property type="match status" value="1"/>
</dbReference>
<dbReference type="InterPro" id="IPR058033">
    <property type="entry name" value="ARM_TBCD_2nd"/>
</dbReference>
<feature type="domain" description="Tubulin-folding cofactor D ARM repeats" evidence="4">
    <location>
        <begin position="341"/>
        <end position="551"/>
    </location>
</feature>
<dbReference type="GO" id="GO:0048487">
    <property type="term" value="F:beta-tubulin binding"/>
    <property type="evidence" value="ECO:0007669"/>
    <property type="project" value="InterPro"/>
</dbReference>
<dbReference type="InterPro" id="IPR016024">
    <property type="entry name" value="ARM-type_fold"/>
</dbReference>
<dbReference type="InterPro" id="IPR021133">
    <property type="entry name" value="HEAT_type_2"/>
</dbReference>
<evidence type="ECO:0000256" key="2">
    <source>
        <dbReference type="PROSITE-ProRule" id="PRU00103"/>
    </source>
</evidence>
<dbReference type="GO" id="GO:0007023">
    <property type="term" value="P:post-chaperonin tubulin folding pathway"/>
    <property type="evidence" value="ECO:0007669"/>
    <property type="project" value="InterPro"/>
</dbReference>
<feature type="repeat" description="HEAT" evidence="2">
    <location>
        <begin position="353"/>
        <end position="390"/>
    </location>
</feature>